<reference evidence="11" key="1">
    <citation type="submission" date="2017-09" db="EMBL/GenBank/DDBJ databases">
        <title>Depth-based differentiation of microbial function through sediment-hosted aquifers and enrichment of novel symbionts in the deep terrestrial subsurface.</title>
        <authorList>
            <person name="Probst A.J."/>
            <person name="Ladd B."/>
            <person name="Jarett J.K."/>
            <person name="Geller-Mcgrath D.E."/>
            <person name="Sieber C.M.K."/>
            <person name="Emerson J.B."/>
            <person name="Anantharaman K."/>
            <person name="Thomas B.C."/>
            <person name="Malmstrom R."/>
            <person name="Stieglmeier M."/>
            <person name="Klingl A."/>
            <person name="Woyke T."/>
            <person name="Ryan C.M."/>
            <person name="Banfield J.F."/>
        </authorList>
    </citation>
    <scope>NUCLEOTIDE SEQUENCE [LARGE SCALE GENOMIC DNA]</scope>
</reference>
<dbReference type="Gene3D" id="3.40.50.300">
    <property type="entry name" value="P-loop containing nucleotide triphosphate hydrolases"/>
    <property type="match status" value="1"/>
</dbReference>
<dbReference type="NCBIfam" id="TIGR02397">
    <property type="entry name" value="dnaX_nterm"/>
    <property type="match status" value="1"/>
</dbReference>
<organism evidence="10 11">
    <name type="scientific">candidate division WWE3 bacterium CG_4_9_14_3_um_filter_34_6</name>
    <dbReference type="NCBI Taxonomy" id="1975079"/>
    <lineage>
        <taxon>Bacteria</taxon>
        <taxon>Katanobacteria</taxon>
    </lineage>
</organism>
<comment type="catalytic activity">
    <reaction evidence="7 8">
        <text>DNA(n) + a 2'-deoxyribonucleoside 5'-triphosphate = DNA(n+1) + diphosphate</text>
        <dbReference type="Rhea" id="RHEA:22508"/>
        <dbReference type="Rhea" id="RHEA-COMP:17339"/>
        <dbReference type="Rhea" id="RHEA-COMP:17340"/>
        <dbReference type="ChEBI" id="CHEBI:33019"/>
        <dbReference type="ChEBI" id="CHEBI:61560"/>
        <dbReference type="ChEBI" id="CHEBI:173112"/>
        <dbReference type="EC" id="2.7.7.7"/>
    </reaction>
</comment>
<dbReference type="InterPro" id="IPR050238">
    <property type="entry name" value="DNA_Rep/Repair_Clamp_Loader"/>
</dbReference>
<comment type="function">
    <text evidence="8">DNA polymerase III is a complex, multichain enzyme responsible for most of the replicative synthesis in bacteria. This DNA polymerase also exhibits 3' to 5' exonuclease activity.</text>
</comment>
<dbReference type="SUPFAM" id="SSF52540">
    <property type="entry name" value="P-loop containing nucleoside triphosphate hydrolases"/>
    <property type="match status" value="1"/>
</dbReference>
<evidence type="ECO:0000256" key="1">
    <source>
        <dbReference type="ARBA" id="ARBA00006360"/>
    </source>
</evidence>
<dbReference type="GO" id="GO:0003887">
    <property type="term" value="F:DNA-directed DNA polymerase activity"/>
    <property type="evidence" value="ECO:0007669"/>
    <property type="project" value="UniProtKB-KW"/>
</dbReference>
<evidence type="ECO:0000313" key="10">
    <source>
        <dbReference type="EMBL" id="PJA40977.1"/>
    </source>
</evidence>
<evidence type="ECO:0000313" key="11">
    <source>
        <dbReference type="Proteomes" id="UP000230683"/>
    </source>
</evidence>
<sequence>MFYTEYRPQNFKDLIGAEHIVSAITGALLKNKPAHAYFFYGSRGTGKTTTARLVAKALNCEAPIVTNQSFEPCGECLSCKSISNGNHLDLIEIDAASNRGIDNIRDLKENVNLSPTMGKNKIYIIDEVHMLTVEASNALLKLLEEPPTHAYFVLCTTNPEKVLDTIKSRCQQFKFKRPDIENLVKKLSSIAEDKEFELSD</sequence>
<keyword evidence="4" id="KW-0862">Zinc</keyword>
<dbReference type="InterPro" id="IPR012763">
    <property type="entry name" value="DNA_pol_III_sug/sutau_N"/>
</dbReference>
<dbReference type="Pfam" id="PF13177">
    <property type="entry name" value="DNA_pol3_delta2"/>
    <property type="match status" value="1"/>
</dbReference>
<dbReference type="EMBL" id="PFWY01000057">
    <property type="protein sequence ID" value="PJA40977.1"/>
    <property type="molecule type" value="Genomic_DNA"/>
</dbReference>
<evidence type="ECO:0000256" key="5">
    <source>
        <dbReference type="ARBA" id="ARBA00022840"/>
    </source>
</evidence>
<keyword evidence="8" id="KW-0548">Nucleotidyltransferase</keyword>
<name>A0A2M7X4B2_UNCKA</name>
<dbReference type="PANTHER" id="PTHR11669:SF0">
    <property type="entry name" value="PROTEIN STICHEL-LIKE 2"/>
    <property type="match status" value="1"/>
</dbReference>
<evidence type="ECO:0000256" key="7">
    <source>
        <dbReference type="ARBA" id="ARBA00049244"/>
    </source>
</evidence>
<dbReference type="CDD" id="cd00009">
    <property type="entry name" value="AAA"/>
    <property type="match status" value="1"/>
</dbReference>
<dbReference type="PANTHER" id="PTHR11669">
    <property type="entry name" value="REPLICATION FACTOR C / DNA POLYMERASE III GAMMA-TAU SUBUNIT"/>
    <property type="match status" value="1"/>
</dbReference>
<dbReference type="InterPro" id="IPR027417">
    <property type="entry name" value="P-loop_NTPase"/>
</dbReference>
<dbReference type="GO" id="GO:0005524">
    <property type="term" value="F:ATP binding"/>
    <property type="evidence" value="ECO:0007669"/>
    <property type="project" value="UniProtKB-KW"/>
</dbReference>
<evidence type="ECO:0000256" key="8">
    <source>
        <dbReference type="RuleBase" id="RU364063"/>
    </source>
</evidence>
<dbReference type="EC" id="2.7.7.7" evidence="8"/>
<keyword evidence="5 8" id="KW-0067">ATP-binding</keyword>
<dbReference type="AlphaFoldDB" id="A0A2M7X4B2"/>
<dbReference type="FunFam" id="3.40.50.300:FF:000014">
    <property type="entry name" value="DNA polymerase III subunit gamma/tau"/>
    <property type="match status" value="1"/>
</dbReference>
<feature type="domain" description="AAA+ ATPase" evidence="9">
    <location>
        <begin position="33"/>
        <end position="179"/>
    </location>
</feature>
<keyword evidence="3 8" id="KW-0547">Nucleotide-binding</keyword>
<feature type="non-terminal residue" evidence="10">
    <location>
        <position position="200"/>
    </location>
</feature>
<comment type="subunit">
    <text evidence="8">DNA polymerase III contains a core (composed of alpha, epsilon and theta chains) that associates with a tau subunit. This core dimerizes to form the POLIII' complex. PolIII' associates with the gamma complex (composed of gamma, delta, delta', psi and chi chains) and with the beta chain to form the complete DNA polymerase III complex.</text>
</comment>
<dbReference type="GO" id="GO:0006261">
    <property type="term" value="P:DNA-templated DNA replication"/>
    <property type="evidence" value="ECO:0007669"/>
    <property type="project" value="TreeGrafter"/>
</dbReference>
<dbReference type="InterPro" id="IPR003593">
    <property type="entry name" value="AAA+_ATPase"/>
</dbReference>
<evidence type="ECO:0000256" key="2">
    <source>
        <dbReference type="ARBA" id="ARBA00022723"/>
    </source>
</evidence>
<comment type="similarity">
    <text evidence="1 8">Belongs to the DnaX/STICHEL family.</text>
</comment>
<proteinExistence type="inferred from homology"/>
<evidence type="ECO:0000259" key="9">
    <source>
        <dbReference type="SMART" id="SM00382"/>
    </source>
</evidence>
<comment type="caution">
    <text evidence="10">The sequence shown here is derived from an EMBL/GenBank/DDBJ whole genome shotgun (WGS) entry which is preliminary data.</text>
</comment>
<keyword evidence="8" id="KW-0235">DNA replication</keyword>
<keyword evidence="2" id="KW-0479">Metal-binding</keyword>
<protein>
    <recommendedName>
        <fullName evidence="8">DNA polymerase III subunit gamma/tau</fullName>
        <ecNumber evidence="8">2.7.7.7</ecNumber>
    </recommendedName>
</protein>
<evidence type="ECO:0000256" key="3">
    <source>
        <dbReference type="ARBA" id="ARBA00022741"/>
    </source>
</evidence>
<gene>
    <name evidence="8 10" type="primary">dnaX</name>
    <name evidence="10" type="ORF">CO178_01250</name>
</gene>
<dbReference type="GO" id="GO:0009360">
    <property type="term" value="C:DNA polymerase III complex"/>
    <property type="evidence" value="ECO:0007669"/>
    <property type="project" value="InterPro"/>
</dbReference>
<evidence type="ECO:0000256" key="4">
    <source>
        <dbReference type="ARBA" id="ARBA00022833"/>
    </source>
</evidence>
<dbReference type="GO" id="GO:0046872">
    <property type="term" value="F:metal ion binding"/>
    <property type="evidence" value="ECO:0007669"/>
    <property type="project" value="UniProtKB-KW"/>
</dbReference>
<dbReference type="Proteomes" id="UP000230683">
    <property type="component" value="Unassembled WGS sequence"/>
</dbReference>
<accession>A0A2M7X4B2</accession>
<keyword evidence="6 8" id="KW-0239">DNA-directed DNA polymerase</keyword>
<dbReference type="SMART" id="SM00382">
    <property type="entry name" value="AAA"/>
    <property type="match status" value="1"/>
</dbReference>
<evidence type="ECO:0000256" key="6">
    <source>
        <dbReference type="ARBA" id="ARBA00022932"/>
    </source>
</evidence>
<keyword evidence="8" id="KW-0808">Transferase</keyword>